<dbReference type="PROSITE" id="PS50297">
    <property type="entry name" value="ANK_REP_REGION"/>
    <property type="match status" value="3"/>
</dbReference>
<gene>
    <name evidence="5" type="ORF">CUNI_LOCUS3157</name>
</gene>
<evidence type="ECO:0000256" key="2">
    <source>
        <dbReference type="ARBA" id="ARBA00023043"/>
    </source>
</evidence>
<dbReference type="Gene3D" id="1.25.40.20">
    <property type="entry name" value="Ankyrin repeat-containing domain"/>
    <property type="match status" value="3"/>
</dbReference>
<name>A0A8S3YKR0_9EUPU</name>
<dbReference type="OrthoDB" id="266718at2759"/>
<dbReference type="EMBL" id="CAJHNH020000427">
    <property type="protein sequence ID" value="CAG5117599.1"/>
    <property type="molecule type" value="Genomic_DNA"/>
</dbReference>
<evidence type="ECO:0000313" key="5">
    <source>
        <dbReference type="EMBL" id="CAG5117599.1"/>
    </source>
</evidence>
<dbReference type="AlphaFoldDB" id="A0A8S3YKR0"/>
<feature type="non-terminal residue" evidence="5">
    <location>
        <position position="525"/>
    </location>
</feature>
<keyword evidence="2 3" id="KW-0040">ANK repeat</keyword>
<evidence type="ECO:0000313" key="6">
    <source>
        <dbReference type="Proteomes" id="UP000678393"/>
    </source>
</evidence>
<evidence type="ECO:0000256" key="3">
    <source>
        <dbReference type="PROSITE-ProRule" id="PRU00023"/>
    </source>
</evidence>
<sequence>MNTKKGSENVQPSSKQTVLSGLKTASSSNVASQNNIHLVRERTKVRASSAKNYDIPSTILGGSTDVEELFLNSAKNGNSRRLEQLLQQSSDIGLNINCVDKRTGNTALIWASKRGHSKVVELLLRHGADATLCNYETQTALETAYLPVKTIILDWIDSQEELNERLLLQAAWQGNLSVVRKVLQNKQKINVDCHNAEGLTPLILVCRDMQLFERLSSQLNRLYSPVQVAEELMKGKADVHVTDSNGRSSLHYASQSHAGSAEALTVAFVEGGLDIELCDKHLLTPLHVAAQSGNTGSLVALVDRGSDVNAKGFAGLTPLHMTAFNDHHTTALTLLKYGADVTITDDHGLTPFDVAKTRKMKHTLKEALMAAKKGSAPSTDDAVNINTKPVIAEVMMSAEEFVGRNQNYFVFPRLRSHLVCCYSKLLSNIDRCKQMERKILQKVEVIKAPPLVLQRETTRMLGTTRTKILPQIGRSKSPENHSKVSQDETDSRLSLSRRSNGLHKSLEDSRNKLNTEESSILEIGI</sequence>
<feature type="repeat" description="ANK" evidence="3">
    <location>
        <begin position="281"/>
        <end position="313"/>
    </location>
</feature>
<feature type="region of interest" description="Disordered" evidence="4">
    <location>
        <begin position="1"/>
        <end position="26"/>
    </location>
</feature>
<evidence type="ECO:0000256" key="4">
    <source>
        <dbReference type="SAM" id="MobiDB-lite"/>
    </source>
</evidence>
<dbReference type="PROSITE" id="PS50088">
    <property type="entry name" value="ANK_REPEAT"/>
    <property type="match status" value="3"/>
</dbReference>
<reference evidence="5" key="1">
    <citation type="submission" date="2021-04" db="EMBL/GenBank/DDBJ databases">
        <authorList>
            <consortium name="Molecular Ecology Group"/>
        </authorList>
    </citation>
    <scope>NUCLEOTIDE SEQUENCE</scope>
</reference>
<dbReference type="PANTHER" id="PTHR24171">
    <property type="entry name" value="ANKYRIN REPEAT DOMAIN-CONTAINING PROTEIN 39-RELATED"/>
    <property type="match status" value="1"/>
</dbReference>
<feature type="repeat" description="ANK" evidence="3">
    <location>
        <begin position="314"/>
        <end position="346"/>
    </location>
</feature>
<organism evidence="5 6">
    <name type="scientific">Candidula unifasciata</name>
    <dbReference type="NCBI Taxonomy" id="100452"/>
    <lineage>
        <taxon>Eukaryota</taxon>
        <taxon>Metazoa</taxon>
        <taxon>Spiralia</taxon>
        <taxon>Lophotrochozoa</taxon>
        <taxon>Mollusca</taxon>
        <taxon>Gastropoda</taxon>
        <taxon>Heterobranchia</taxon>
        <taxon>Euthyneura</taxon>
        <taxon>Panpulmonata</taxon>
        <taxon>Eupulmonata</taxon>
        <taxon>Stylommatophora</taxon>
        <taxon>Helicina</taxon>
        <taxon>Helicoidea</taxon>
        <taxon>Geomitridae</taxon>
        <taxon>Candidula</taxon>
    </lineage>
</organism>
<dbReference type="Proteomes" id="UP000678393">
    <property type="component" value="Unassembled WGS sequence"/>
</dbReference>
<dbReference type="Pfam" id="PF12796">
    <property type="entry name" value="Ank_2"/>
    <property type="match status" value="2"/>
</dbReference>
<feature type="compositionally biased region" description="Basic and acidic residues" evidence="4">
    <location>
        <begin position="476"/>
        <end position="491"/>
    </location>
</feature>
<dbReference type="SUPFAM" id="SSF48403">
    <property type="entry name" value="Ankyrin repeat"/>
    <property type="match status" value="1"/>
</dbReference>
<comment type="caution">
    <text evidence="5">The sequence shown here is derived from an EMBL/GenBank/DDBJ whole genome shotgun (WGS) entry which is preliminary data.</text>
</comment>
<dbReference type="InterPro" id="IPR002110">
    <property type="entry name" value="Ankyrin_rpt"/>
</dbReference>
<keyword evidence="6" id="KW-1185">Reference proteome</keyword>
<protein>
    <submittedName>
        <fullName evidence="5">Uncharacterized protein</fullName>
    </submittedName>
</protein>
<keyword evidence="1" id="KW-0677">Repeat</keyword>
<dbReference type="SMART" id="SM00248">
    <property type="entry name" value="ANK"/>
    <property type="match status" value="6"/>
</dbReference>
<proteinExistence type="predicted"/>
<dbReference type="InterPro" id="IPR036770">
    <property type="entry name" value="Ankyrin_rpt-contain_sf"/>
</dbReference>
<feature type="repeat" description="ANK" evidence="3">
    <location>
        <begin position="103"/>
        <end position="135"/>
    </location>
</feature>
<evidence type="ECO:0000256" key="1">
    <source>
        <dbReference type="ARBA" id="ARBA00022737"/>
    </source>
</evidence>
<feature type="region of interest" description="Disordered" evidence="4">
    <location>
        <begin position="470"/>
        <end position="508"/>
    </location>
</feature>
<accession>A0A8S3YKR0</accession>